<dbReference type="Proteomes" id="UP000304840">
    <property type="component" value="Chromosome"/>
</dbReference>
<protein>
    <submittedName>
        <fullName evidence="1">MoaD/ThiS family protein</fullName>
    </submittedName>
</protein>
<reference evidence="2" key="1">
    <citation type="submission" date="2016-03" db="EMBL/GenBank/DDBJ databases">
        <title>Flavobacterium columnare strain B185, complete genome.</title>
        <authorList>
            <person name="Sundberg L.-R."/>
            <person name="Papponen P."/>
            <person name="Laanto E."/>
        </authorList>
    </citation>
    <scope>NUCLEOTIDE SEQUENCE [LARGE SCALE GENOMIC DNA]</scope>
    <source>
        <strain evidence="2">B185</strain>
    </source>
</reference>
<dbReference type="Gene3D" id="3.10.20.30">
    <property type="match status" value="1"/>
</dbReference>
<dbReference type="InterPro" id="IPR016155">
    <property type="entry name" value="Mopterin_synth/thiamin_S_b"/>
</dbReference>
<dbReference type="InterPro" id="IPR012675">
    <property type="entry name" value="Beta-grasp_dom_sf"/>
</dbReference>
<reference evidence="1 2" key="2">
    <citation type="submission" date="2019-05" db="EMBL/GenBank/DDBJ databases">
        <authorList>
            <person name="Ravantti J.J."/>
        </authorList>
    </citation>
    <scope>NUCLEOTIDE SEQUENCE [LARGE SCALE GENOMIC DNA]</scope>
    <source>
        <strain evidence="1 2">B185</strain>
    </source>
</reference>
<evidence type="ECO:0000313" key="2">
    <source>
        <dbReference type="Proteomes" id="UP000304840"/>
    </source>
</evidence>
<proteinExistence type="predicted"/>
<dbReference type="InterPro" id="IPR003749">
    <property type="entry name" value="ThiS/MoaD-like"/>
</dbReference>
<dbReference type="Pfam" id="PF02597">
    <property type="entry name" value="ThiS"/>
    <property type="match status" value="1"/>
</dbReference>
<accession>A0AAI8GAK0</accession>
<name>A0AAI8GAK0_9FLAO</name>
<gene>
    <name evidence="1" type="ORF">UN65_04010</name>
</gene>
<dbReference type="EMBL" id="CP010992">
    <property type="protein sequence ID" value="AMO19617.1"/>
    <property type="molecule type" value="Genomic_DNA"/>
</dbReference>
<dbReference type="CDD" id="cd00754">
    <property type="entry name" value="Ubl_MoaD"/>
    <property type="match status" value="1"/>
</dbReference>
<dbReference type="SUPFAM" id="SSF54285">
    <property type="entry name" value="MoaD/ThiS"/>
    <property type="match status" value="1"/>
</dbReference>
<dbReference type="RefSeq" id="WP_138425031.1">
    <property type="nucleotide sequence ID" value="NZ_CP010992.1"/>
</dbReference>
<evidence type="ECO:0000313" key="1">
    <source>
        <dbReference type="EMBL" id="AMO19617.1"/>
    </source>
</evidence>
<sequence length="80" mass="9310">MQIKIKYFGQLMDVTHKEEEIIVIDKHEIVCAEIIQILSFKYEKLKEISFKIAINKKIQDSEYIVNKEDEIALLPPFAGG</sequence>
<dbReference type="AlphaFoldDB" id="A0AAI8GAK0"/>
<organism evidence="1 2">
    <name type="scientific">Flavobacterium columnare</name>
    <dbReference type="NCBI Taxonomy" id="996"/>
    <lineage>
        <taxon>Bacteria</taxon>
        <taxon>Pseudomonadati</taxon>
        <taxon>Bacteroidota</taxon>
        <taxon>Flavobacteriia</taxon>
        <taxon>Flavobacteriales</taxon>
        <taxon>Flavobacteriaceae</taxon>
        <taxon>Flavobacterium</taxon>
    </lineage>
</organism>